<accession>T0EWK2</accession>
<sequence>MFSIPVATAIIADSFAKSRSREWAASSFSEIPRSKNFSKKGYR</sequence>
<dbReference type="Proteomes" id="UP000015454">
    <property type="component" value="Unassembled WGS sequence"/>
</dbReference>
<organism evidence="1 2">
    <name type="scientific">Leptospira broomii serovar Hurstbridge str. 5399</name>
    <dbReference type="NCBI Taxonomy" id="1049789"/>
    <lineage>
        <taxon>Bacteria</taxon>
        <taxon>Pseudomonadati</taxon>
        <taxon>Spirochaetota</taxon>
        <taxon>Spirochaetia</taxon>
        <taxon>Leptospirales</taxon>
        <taxon>Leptospiraceae</taxon>
        <taxon>Leptospira</taxon>
    </lineage>
</organism>
<reference evidence="1" key="1">
    <citation type="submission" date="2013-05" db="EMBL/GenBank/DDBJ databases">
        <authorList>
            <person name="Harkins D.M."/>
            <person name="Durkin A.S."/>
            <person name="Brinkac L.M."/>
            <person name="Haft D.H."/>
            <person name="Selengut J.D."/>
            <person name="Sanka R."/>
            <person name="DePew J."/>
            <person name="Purushe J."/>
            <person name="Hartskeerl R.A."/>
            <person name="Ahmed A."/>
            <person name="van der Linden H."/>
            <person name="Goris M.G.A."/>
            <person name="Vinetz J.M."/>
            <person name="Sutton G.G."/>
            <person name="Nierman W.C."/>
            <person name="Fouts D.E."/>
        </authorList>
    </citation>
    <scope>NUCLEOTIDE SEQUENCE [LARGE SCALE GENOMIC DNA]</scope>
    <source>
        <strain evidence="1">5399</strain>
    </source>
</reference>
<dbReference type="AlphaFoldDB" id="T0EWK2"/>
<keyword evidence="2" id="KW-1185">Reference proteome</keyword>
<comment type="caution">
    <text evidence="1">The sequence shown here is derived from an EMBL/GenBank/DDBJ whole genome shotgun (WGS) entry which is preliminary data.</text>
</comment>
<dbReference type="EMBL" id="AHMO02000011">
    <property type="protein sequence ID" value="EQA43245.1"/>
    <property type="molecule type" value="Genomic_DNA"/>
</dbReference>
<proteinExistence type="predicted"/>
<protein>
    <submittedName>
        <fullName evidence="1">Uncharacterized protein</fullName>
    </submittedName>
</protein>
<evidence type="ECO:0000313" key="2">
    <source>
        <dbReference type="Proteomes" id="UP000015454"/>
    </source>
</evidence>
<evidence type="ECO:0000313" key="1">
    <source>
        <dbReference type="EMBL" id="EQA43245.1"/>
    </source>
</evidence>
<dbReference type="STRING" id="1049789.LEP1GSC050_1609"/>
<name>T0EWK2_9LEPT</name>
<gene>
    <name evidence="1" type="ORF">LEP1GSC050_1609</name>
</gene>